<evidence type="ECO:0000313" key="3">
    <source>
        <dbReference type="Proteomes" id="UP000315677"/>
    </source>
</evidence>
<name>A0A543DXL3_9PSEU</name>
<feature type="transmembrane region" description="Helical" evidence="1">
    <location>
        <begin position="7"/>
        <end position="27"/>
    </location>
</feature>
<proteinExistence type="predicted"/>
<dbReference type="EMBL" id="VFPA01000001">
    <property type="protein sequence ID" value="TQM14056.1"/>
    <property type="molecule type" value="Genomic_DNA"/>
</dbReference>
<organism evidence="2 3">
    <name type="scientific">Pseudonocardia kunmingensis</name>
    <dbReference type="NCBI Taxonomy" id="630975"/>
    <lineage>
        <taxon>Bacteria</taxon>
        <taxon>Bacillati</taxon>
        <taxon>Actinomycetota</taxon>
        <taxon>Actinomycetes</taxon>
        <taxon>Pseudonocardiales</taxon>
        <taxon>Pseudonocardiaceae</taxon>
        <taxon>Pseudonocardia</taxon>
    </lineage>
</organism>
<dbReference type="AlphaFoldDB" id="A0A543DXL3"/>
<keyword evidence="1" id="KW-0472">Membrane</keyword>
<comment type="caution">
    <text evidence="2">The sequence shown here is derived from an EMBL/GenBank/DDBJ whole genome shotgun (WGS) entry which is preliminary data.</text>
</comment>
<protein>
    <submittedName>
        <fullName evidence="2">Uncharacterized protein</fullName>
    </submittedName>
</protein>
<evidence type="ECO:0000313" key="2">
    <source>
        <dbReference type="EMBL" id="TQM14056.1"/>
    </source>
</evidence>
<accession>A0A543DXL3</accession>
<reference evidence="2 3" key="1">
    <citation type="submission" date="2019-06" db="EMBL/GenBank/DDBJ databases">
        <title>Sequencing the genomes of 1000 actinobacteria strains.</title>
        <authorList>
            <person name="Klenk H.-P."/>
        </authorList>
    </citation>
    <scope>NUCLEOTIDE SEQUENCE [LARGE SCALE GENOMIC DNA]</scope>
    <source>
        <strain evidence="2 3">DSM 45301</strain>
    </source>
</reference>
<gene>
    <name evidence="2" type="ORF">FB558_0814</name>
</gene>
<keyword evidence="1" id="KW-1133">Transmembrane helix</keyword>
<keyword evidence="1" id="KW-0812">Transmembrane</keyword>
<dbReference type="Proteomes" id="UP000315677">
    <property type="component" value="Unassembled WGS sequence"/>
</dbReference>
<evidence type="ECO:0000256" key="1">
    <source>
        <dbReference type="SAM" id="Phobius"/>
    </source>
</evidence>
<keyword evidence="3" id="KW-1185">Reference proteome</keyword>
<sequence>MDVTGRVRAGVLLACAVVVLLTAWYAGSRVPQSAPAPAPGSVFLGPEPGEEVSAYLARLPAELPAPGTVALALVQFEAALPVPDAMAAVGAATPVTAVLRVPVPRVQTALRFEPLETGAPAPAALATAREHARREAEAAAQRLSGRPADVAAVEARALADPAAPCVLALVVRADRAGLDAVAVAQAVRAVHAAPAGVTARELALAPLLPEQVRRADPPPDDGVVAPS</sequence>